<evidence type="ECO:0000313" key="2">
    <source>
        <dbReference type="Proteomes" id="UP001299608"/>
    </source>
</evidence>
<protein>
    <recommendedName>
        <fullName evidence="3">HAD family hydrolase</fullName>
    </recommendedName>
</protein>
<reference evidence="1" key="1">
    <citation type="submission" date="2022-01" db="EMBL/GenBank/DDBJ databases">
        <title>Collection of gut derived symbiotic bacterial strains cultured from healthy donors.</title>
        <authorList>
            <person name="Lin H."/>
            <person name="Kohout C."/>
            <person name="Waligurski E."/>
            <person name="Pamer E.G."/>
        </authorList>
    </citation>
    <scope>NUCLEOTIDE SEQUENCE</scope>
    <source>
        <strain evidence="1">DFI.6.55</strain>
    </source>
</reference>
<dbReference type="AlphaFoldDB" id="A0AAX1SQG7"/>
<dbReference type="RefSeq" id="WP_117556270.1">
    <property type="nucleotide sequence ID" value="NZ_JAJCID010000011.1"/>
</dbReference>
<gene>
    <name evidence="1" type="ORF">L0N08_05980</name>
</gene>
<organism evidence="1 2">
    <name type="scientific">Enterocloster aldenensis</name>
    <dbReference type="NCBI Taxonomy" id="358742"/>
    <lineage>
        <taxon>Bacteria</taxon>
        <taxon>Bacillati</taxon>
        <taxon>Bacillota</taxon>
        <taxon>Clostridia</taxon>
        <taxon>Lachnospirales</taxon>
        <taxon>Lachnospiraceae</taxon>
        <taxon>Enterocloster</taxon>
    </lineage>
</organism>
<dbReference type="Gene3D" id="3.40.50.1000">
    <property type="entry name" value="HAD superfamily/HAD-like"/>
    <property type="match status" value="1"/>
</dbReference>
<dbReference type="Gene3D" id="3.40.50.720">
    <property type="entry name" value="NAD(P)-binding Rossmann-like Domain"/>
    <property type="match status" value="1"/>
</dbReference>
<sequence>MSEQNGICQVFLSNFSEYRNKKIVLYGVGPNTKALLELDYEFQIIGLMDSKLTGEVLWGKEILSESQVEERETDAIIIVANLVSVKVIYRRIQGFADRCGIPVFDVNGNLLTKTEMNDCHAESSYIYVDDQMLKTEITLYDVISFDIFDTLIMRNILYPSDVYDLTEKKIIQISGKKCEFAKERIKAEKELKAFSEPTLDEIYDRIAFAFQLTDEQKDTWRNLELETEKLLLASRIQIKDALEYARSIGKCVYLVSDMYLTSKDLETLLSICGIKGYEKIFVSCEYGMPKNQGLFEVMKAQAYEQYGEGCRILHIGDHQTADIKSGKEAGIDTFYIMSGRDMEAAAIGAAFAGSTCPLDDRIAEGILVKQLFENPFALCESKGKLSIRTAYDMAYCFAAPVITKYMFWMWRQVKENSIDVILFSARDGYLLKQLFEMMMQHYKIEAGPEAVYYLISRSSSVLASITDEEDILPAAEGYSGMPEDLLKERFHLKQEDILPGYEDKGNGYYNYILKHKEKIIRQSEEERQGCRSYAAKQLNEDNRRLAFVDMMSRGTCQRNFTSITGRSALGLYFFYRNLSDGIKTDGLKVKALYDDTEGFYHSGLSFTTKFPFLEILLSSPEPSLRCFKADGTPVYEDESRSAGQIRTMGTMQDAVKDYFRRYLLLKGSDSEEGISLAYTDWALGLLDKKYIWVMDDAINGLVFDNGFEGRSTRFYEIFG</sequence>
<name>A0AAX1SQG7_9FIRM</name>
<dbReference type="InterPro" id="IPR036412">
    <property type="entry name" value="HAD-like_sf"/>
</dbReference>
<dbReference type="InterPro" id="IPR023214">
    <property type="entry name" value="HAD_sf"/>
</dbReference>
<accession>A0AAX1SQG7</accession>
<dbReference type="Proteomes" id="UP001299608">
    <property type="component" value="Unassembled WGS sequence"/>
</dbReference>
<evidence type="ECO:0000313" key="1">
    <source>
        <dbReference type="EMBL" id="MCG4744957.1"/>
    </source>
</evidence>
<dbReference type="Gene3D" id="1.10.150.400">
    <property type="match status" value="1"/>
</dbReference>
<comment type="caution">
    <text evidence="1">The sequence shown here is derived from an EMBL/GenBank/DDBJ whole genome shotgun (WGS) entry which is preliminary data.</text>
</comment>
<dbReference type="SUPFAM" id="SSF56784">
    <property type="entry name" value="HAD-like"/>
    <property type="match status" value="1"/>
</dbReference>
<evidence type="ECO:0008006" key="3">
    <source>
        <dbReference type="Google" id="ProtNLM"/>
    </source>
</evidence>
<proteinExistence type="predicted"/>
<dbReference type="EMBL" id="JAKNGE010000006">
    <property type="protein sequence ID" value="MCG4744957.1"/>
    <property type="molecule type" value="Genomic_DNA"/>
</dbReference>